<dbReference type="AlphaFoldDB" id="A0A4Q0SZ17"/>
<keyword evidence="3" id="KW-1185">Reference proteome</keyword>
<protein>
    <submittedName>
        <fullName evidence="2">Uncharacterized protein</fullName>
    </submittedName>
</protein>
<dbReference type="Proteomes" id="UP000289437">
    <property type="component" value="Unassembled WGS sequence"/>
</dbReference>
<dbReference type="EMBL" id="RDSM01000004">
    <property type="protein sequence ID" value="RXH54306.1"/>
    <property type="molecule type" value="Genomic_DNA"/>
</dbReference>
<reference evidence="3" key="2">
    <citation type="submission" date="2019-02" db="EMBL/GenBank/DDBJ databases">
        <title>Granulicella sibirica sp. nov., a psychrotolerant acidobacterium isolated from an organic soil layer in forested tundra, West Siberia.</title>
        <authorList>
            <person name="Oshkin I.Y."/>
            <person name="Kulichevskaya I.S."/>
            <person name="Rijpstra W.I.C."/>
            <person name="Sinninghe Damste J.S."/>
            <person name="Rakitin A.L."/>
            <person name="Ravin N.V."/>
            <person name="Dedysh S.N."/>
        </authorList>
    </citation>
    <scope>NUCLEOTIDE SEQUENCE [LARGE SCALE GENOMIC DNA]</scope>
    <source>
        <strain evidence="3">AF10</strain>
    </source>
</reference>
<comment type="caution">
    <text evidence="2">The sequence shown here is derived from an EMBL/GenBank/DDBJ whole genome shotgun (WGS) entry which is preliminary data.</text>
</comment>
<name>A0A4Q0SZ17_9BACT</name>
<dbReference type="InterPro" id="IPR010133">
    <property type="entry name" value="Bacteriocin_signal_seq"/>
</dbReference>
<feature type="compositionally biased region" description="Basic and acidic residues" evidence="1">
    <location>
        <begin position="1"/>
        <end position="11"/>
    </location>
</feature>
<accession>A0A4Q0SZ17</accession>
<gene>
    <name evidence="2" type="ORF">GRAN_4602</name>
</gene>
<reference evidence="2 3" key="1">
    <citation type="submission" date="2018-11" db="EMBL/GenBank/DDBJ databases">
        <authorList>
            <person name="Mardanov A.V."/>
            <person name="Ravin N.V."/>
            <person name="Dedysh S.N."/>
        </authorList>
    </citation>
    <scope>NUCLEOTIDE SEQUENCE [LARGE SCALE GENOMIC DNA]</scope>
    <source>
        <strain evidence="2 3">AF10</strain>
    </source>
</reference>
<feature type="compositionally biased region" description="Gly residues" evidence="1">
    <location>
        <begin position="34"/>
        <end position="48"/>
    </location>
</feature>
<evidence type="ECO:0000313" key="2">
    <source>
        <dbReference type="EMBL" id="RXH54306.1"/>
    </source>
</evidence>
<dbReference type="NCBIfam" id="TIGR01847">
    <property type="entry name" value="bacteriocin_sig"/>
    <property type="match status" value="1"/>
</dbReference>
<evidence type="ECO:0000256" key="1">
    <source>
        <dbReference type="SAM" id="MobiDB-lite"/>
    </source>
</evidence>
<organism evidence="2 3">
    <name type="scientific">Granulicella sibirica</name>
    <dbReference type="NCBI Taxonomy" id="2479048"/>
    <lineage>
        <taxon>Bacteria</taxon>
        <taxon>Pseudomonadati</taxon>
        <taxon>Acidobacteriota</taxon>
        <taxon>Terriglobia</taxon>
        <taxon>Terriglobales</taxon>
        <taxon>Acidobacteriaceae</taxon>
        <taxon>Granulicella</taxon>
    </lineage>
</organism>
<feature type="region of interest" description="Disordered" evidence="1">
    <location>
        <begin position="1"/>
        <end position="57"/>
    </location>
</feature>
<sequence length="57" mass="5721">MPEYTENHPGEQSDPSKTPSADELTDKDLEQVTGGSGGTSNIGRLGPGGPGPAPKSA</sequence>
<proteinExistence type="predicted"/>
<evidence type="ECO:0000313" key="3">
    <source>
        <dbReference type="Proteomes" id="UP000289437"/>
    </source>
</evidence>
<dbReference type="RefSeq" id="WP_161571099.1">
    <property type="nucleotide sequence ID" value="NZ_RDSM01000004.1"/>
</dbReference>